<accession>X1KXT6</accession>
<proteinExistence type="predicted"/>
<dbReference type="SUPFAM" id="SSF51703">
    <property type="entry name" value="Cobalamin (vitamin B12)-dependent enzymes"/>
    <property type="match status" value="1"/>
</dbReference>
<dbReference type="GO" id="GO:0031419">
    <property type="term" value="F:cobalamin binding"/>
    <property type="evidence" value="ECO:0007669"/>
    <property type="project" value="InterPro"/>
</dbReference>
<reference evidence="2" key="1">
    <citation type="journal article" date="2014" name="Front. Microbiol.">
        <title>High frequency of phylogenetically diverse reductive dehalogenase-homologous genes in deep subseafloor sedimentary metagenomes.</title>
        <authorList>
            <person name="Kawai M."/>
            <person name="Futagami T."/>
            <person name="Toyoda A."/>
            <person name="Takaki Y."/>
            <person name="Nishi S."/>
            <person name="Hori S."/>
            <person name="Arai W."/>
            <person name="Tsubouchi T."/>
            <person name="Morono Y."/>
            <person name="Uchiyama I."/>
            <person name="Ito T."/>
            <person name="Fujiyama A."/>
            <person name="Inagaki F."/>
            <person name="Takami H."/>
        </authorList>
    </citation>
    <scope>NUCLEOTIDE SEQUENCE</scope>
    <source>
        <strain evidence="2">Expedition CK06-06</strain>
    </source>
</reference>
<dbReference type="InterPro" id="IPR016176">
    <property type="entry name" value="Cbl-dep_enz_cat"/>
</dbReference>
<dbReference type="PANTHER" id="PTHR48101">
    <property type="entry name" value="METHYLMALONYL-COA MUTASE, MITOCHONDRIAL-RELATED"/>
    <property type="match status" value="1"/>
</dbReference>
<evidence type="ECO:0000259" key="1">
    <source>
        <dbReference type="Pfam" id="PF01642"/>
    </source>
</evidence>
<sequence>RERYLMKKGQSGFEGRISMNLTFDNVCQNGYDSDNPLGKYEVGSGGVFINCLRDAELLFEGYDLSNLNVGFIIDTPGPIILAIYIALADKWGIPRDKLRGIVCNSPWRRYYSSACVCFAPEDALRIAADCIVWSAKNVPNFNTYSLNGYDSREAGATATQEMAIAIAPAIQVAEQCIKMGAQVDDFVDKFNFFLAFNNNLFEEVA</sequence>
<dbReference type="PANTHER" id="PTHR48101:SF1">
    <property type="entry name" value="METHYLMALONYL-COA MUTASE, LARGE SUBUNIT"/>
    <property type="match status" value="1"/>
</dbReference>
<gene>
    <name evidence="2" type="ORF">S03H2_65442</name>
</gene>
<feature type="domain" description="Methylmalonyl-CoA mutase alpha/beta chain catalytic" evidence="1">
    <location>
        <begin position="14"/>
        <end position="205"/>
    </location>
</feature>
<dbReference type="GO" id="GO:0016866">
    <property type="term" value="F:intramolecular transferase activity"/>
    <property type="evidence" value="ECO:0007669"/>
    <property type="project" value="InterPro"/>
</dbReference>
<dbReference type="Gene3D" id="3.20.20.240">
    <property type="entry name" value="Methylmalonyl-CoA mutase"/>
    <property type="match status" value="1"/>
</dbReference>
<evidence type="ECO:0000313" key="2">
    <source>
        <dbReference type="EMBL" id="GAH86788.1"/>
    </source>
</evidence>
<dbReference type="EMBL" id="BARU01042612">
    <property type="protein sequence ID" value="GAH86788.1"/>
    <property type="molecule type" value="Genomic_DNA"/>
</dbReference>
<comment type="caution">
    <text evidence="2">The sequence shown here is derived from an EMBL/GenBank/DDBJ whole genome shotgun (WGS) entry which is preliminary data.</text>
</comment>
<organism evidence="2">
    <name type="scientific">marine sediment metagenome</name>
    <dbReference type="NCBI Taxonomy" id="412755"/>
    <lineage>
        <taxon>unclassified sequences</taxon>
        <taxon>metagenomes</taxon>
        <taxon>ecological metagenomes</taxon>
    </lineage>
</organism>
<protein>
    <recommendedName>
        <fullName evidence="1">Methylmalonyl-CoA mutase alpha/beta chain catalytic domain-containing protein</fullName>
    </recommendedName>
</protein>
<dbReference type="AlphaFoldDB" id="X1KXT6"/>
<dbReference type="InterPro" id="IPR006099">
    <property type="entry name" value="MeMalonylCoA_mutase_a/b_cat"/>
</dbReference>
<feature type="non-terminal residue" evidence="2">
    <location>
        <position position="205"/>
    </location>
</feature>
<dbReference type="Pfam" id="PF01642">
    <property type="entry name" value="MM_CoA_mutase"/>
    <property type="match status" value="1"/>
</dbReference>
<name>X1KXT6_9ZZZZ</name>
<feature type="non-terminal residue" evidence="2">
    <location>
        <position position="1"/>
    </location>
</feature>